<evidence type="ECO:0000256" key="3">
    <source>
        <dbReference type="ARBA" id="ARBA00023002"/>
    </source>
</evidence>
<dbReference type="PROSITE" id="PS00061">
    <property type="entry name" value="ADH_SHORT"/>
    <property type="match status" value="1"/>
</dbReference>
<evidence type="ECO:0000256" key="2">
    <source>
        <dbReference type="ARBA" id="ARBA00022857"/>
    </source>
</evidence>
<dbReference type="Pfam" id="PF00106">
    <property type="entry name" value="adh_short"/>
    <property type="match status" value="1"/>
</dbReference>
<evidence type="ECO:0000313" key="6">
    <source>
        <dbReference type="Proteomes" id="UP000192596"/>
    </source>
</evidence>
<feature type="region of interest" description="Disordered" evidence="4">
    <location>
        <begin position="392"/>
        <end position="430"/>
    </location>
</feature>
<dbReference type="EMBL" id="NAJO01000023">
    <property type="protein sequence ID" value="OQO03961.1"/>
    <property type="molecule type" value="Genomic_DNA"/>
</dbReference>
<dbReference type="GO" id="GO:0050664">
    <property type="term" value="F:oxidoreductase activity, acting on NAD(P)H, oxygen as acceptor"/>
    <property type="evidence" value="ECO:0007669"/>
    <property type="project" value="TreeGrafter"/>
</dbReference>
<dbReference type="PANTHER" id="PTHR43008">
    <property type="entry name" value="BENZIL REDUCTASE"/>
    <property type="match status" value="1"/>
</dbReference>
<dbReference type="AlphaFoldDB" id="A0A1V8SY61"/>
<dbReference type="InterPro" id="IPR036291">
    <property type="entry name" value="NAD(P)-bd_dom_sf"/>
</dbReference>
<dbReference type="GO" id="GO:0016616">
    <property type="term" value="F:oxidoreductase activity, acting on the CH-OH group of donors, NAD or NADP as acceptor"/>
    <property type="evidence" value="ECO:0007669"/>
    <property type="project" value="UniProtKB-ARBA"/>
</dbReference>
<dbReference type="PANTHER" id="PTHR43008:SF7">
    <property type="entry name" value="SHORT CHAIN DEHYDROGENASE_REDUCTASE (AFU_ORTHOLOGUE AFUA_2G00830)"/>
    <property type="match status" value="1"/>
</dbReference>
<dbReference type="PRINTS" id="PR00081">
    <property type="entry name" value="GDHRDH"/>
</dbReference>
<dbReference type="OrthoDB" id="5307821at2759"/>
<dbReference type="InterPro" id="IPR020904">
    <property type="entry name" value="Sc_DH/Rdtase_CS"/>
</dbReference>
<proteinExistence type="inferred from homology"/>
<feature type="compositionally biased region" description="Acidic residues" evidence="4">
    <location>
        <begin position="392"/>
        <end position="404"/>
    </location>
</feature>
<reference evidence="6" key="1">
    <citation type="submission" date="2017-03" db="EMBL/GenBank/DDBJ databases">
        <title>Genomes of endolithic fungi from Antarctica.</title>
        <authorList>
            <person name="Coleine C."/>
            <person name="Masonjones S."/>
            <person name="Stajich J.E."/>
        </authorList>
    </citation>
    <scope>NUCLEOTIDE SEQUENCE [LARGE SCALE GENOMIC DNA]</scope>
    <source>
        <strain evidence="6">CCFEE 5527</strain>
    </source>
</reference>
<evidence type="ECO:0000313" key="5">
    <source>
        <dbReference type="EMBL" id="OQO03961.1"/>
    </source>
</evidence>
<name>A0A1V8SY61_9PEZI</name>
<dbReference type="Gene3D" id="3.40.50.720">
    <property type="entry name" value="NAD(P)-binding Rossmann-like Domain"/>
    <property type="match status" value="1"/>
</dbReference>
<organism evidence="5 6">
    <name type="scientific">Cryoendolithus antarcticus</name>
    <dbReference type="NCBI Taxonomy" id="1507870"/>
    <lineage>
        <taxon>Eukaryota</taxon>
        <taxon>Fungi</taxon>
        <taxon>Dikarya</taxon>
        <taxon>Ascomycota</taxon>
        <taxon>Pezizomycotina</taxon>
        <taxon>Dothideomycetes</taxon>
        <taxon>Dothideomycetidae</taxon>
        <taxon>Cladosporiales</taxon>
        <taxon>Cladosporiaceae</taxon>
        <taxon>Cryoendolithus</taxon>
    </lineage>
</organism>
<gene>
    <name evidence="5" type="ORF">B0A48_10603</name>
</gene>
<comment type="similarity">
    <text evidence="1">Belongs to the short-chain dehydrogenases/reductases (SDR) family.</text>
</comment>
<keyword evidence="6" id="KW-1185">Reference proteome</keyword>
<evidence type="ECO:0000256" key="4">
    <source>
        <dbReference type="SAM" id="MobiDB-lite"/>
    </source>
</evidence>
<dbReference type="InterPro" id="IPR002347">
    <property type="entry name" value="SDR_fam"/>
</dbReference>
<evidence type="ECO:0000256" key="1">
    <source>
        <dbReference type="ARBA" id="ARBA00006484"/>
    </source>
</evidence>
<dbReference type="CDD" id="cd05233">
    <property type="entry name" value="SDR_c"/>
    <property type="match status" value="1"/>
</dbReference>
<keyword evidence="2" id="KW-0521">NADP</keyword>
<dbReference type="Proteomes" id="UP000192596">
    <property type="component" value="Unassembled WGS sequence"/>
</dbReference>
<dbReference type="SUPFAM" id="SSF51735">
    <property type="entry name" value="NAD(P)-binding Rossmann-fold domains"/>
    <property type="match status" value="1"/>
</dbReference>
<keyword evidence="3" id="KW-0560">Oxidoreductase</keyword>
<dbReference type="InParanoid" id="A0A1V8SY61"/>
<accession>A0A1V8SY61</accession>
<comment type="caution">
    <text evidence="5">The sequence shown here is derived from an EMBL/GenBank/DDBJ whole genome shotgun (WGS) entry which is preliminary data.</text>
</comment>
<dbReference type="STRING" id="1507870.A0A1V8SY61"/>
<protein>
    <submittedName>
        <fullName evidence="5">Uncharacterized protein</fullName>
    </submittedName>
</protein>
<sequence length="430" mass="47014">MSSAAAVFASGRTALITGAASGVGLAVAKSALEEAHSSIQTKAKISTHKVDVSSLSEWAELKSSLSSTKLDFLHLNAGIGANGPWSDNAYFRKIIDVNVMGVVNGLNTFISDFDSNSSSPKAIVITGSKQGITNPPGNPAYNASKSFVKTIAEHLSFDLSKSAPSTSVHLLVPGWTFTGLTKGSAKTKPDGAWSPEQVADFLYQKMSEGKFYAICPDNDVDWETDRKRMTWTMGDVVYERLPQSRWREEFKEEATETMGKMKLGEKQGDALGGNWMLKLANDMASSSIPSDFPAGITTALDQYYYLRFRAMMKLYEDDEEKAQIPAYHRLTYFITGPRTSTAHAHEAVRVMNEDCRAVVKEEDFPQDQYEEALRVLDEAKAAAVQQARLEDEELASTVEDDAVDAEVSVGRNVEGGVAEEEDDGIRSEQV</sequence>